<gene>
    <name evidence="1" type="ORF">NC653_031445</name>
</gene>
<sequence>MQTQKKYTCIYMLLQPISHYTIIDILTERQ</sequence>
<reference evidence="1" key="1">
    <citation type="journal article" date="2023" name="Mol. Ecol. Resour.">
        <title>Chromosome-level genome assembly of a triploid poplar Populus alba 'Berolinensis'.</title>
        <authorList>
            <person name="Chen S."/>
            <person name="Yu Y."/>
            <person name="Wang X."/>
            <person name="Wang S."/>
            <person name="Zhang T."/>
            <person name="Zhou Y."/>
            <person name="He R."/>
            <person name="Meng N."/>
            <person name="Wang Y."/>
            <person name="Liu W."/>
            <person name="Liu Z."/>
            <person name="Liu J."/>
            <person name="Guo Q."/>
            <person name="Huang H."/>
            <person name="Sederoff R.R."/>
            <person name="Wang G."/>
            <person name="Qu G."/>
            <person name="Chen S."/>
        </authorList>
    </citation>
    <scope>NUCLEOTIDE SEQUENCE</scope>
    <source>
        <strain evidence="1">SC-2020</strain>
    </source>
</reference>
<name>A0AAD6Q1M3_9ROSI</name>
<dbReference type="Proteomes" id="UP001164929">
    <property type="component" value="Chromosome 13"/>
</dbReference>
<dbReference type="EMBL" id="JAQIZT010000013">
    <property type="protein sequence ID" value="KAJ6975606.1"/>
    <property type="molecule type" value="Genomic_DNA"/>
</dbReference>
<accession>A0AAD6Q1M3</accession>
<evidence type="ECO:0000313" key="2">
    <source>
        <dbReference type="Proteomes" id="UP001164929"/>
    </source>
</evidence>
<organism evidence="1 2">
    <name type="scientific">Populus alba x Populus x berolinensis</name>
    <dbReference type="NCBI Taxonomy" id="444605"/>
    <lineage>
        <taxon>Eukaryota</taxon>
        <taxon>Viridiplantae</taxon>
        <taxon>Streptophyta</taxon>
        <taxon>Embryophyta</taxon>
        <taxon>Tracheophyta</taxon>
        <taxon>Spermatophyta</taxon>
        <taxon>Magnoliopsida</taxon>
        <taxon>eudicotyledons</taxon>
        <taxon>Gunneridae</taxon>
        <taxon>Pentapetalae</taxon>
        <taxon>rosids</taxon>
        <taxon>fabids</taxon>
        <taxon>Malpighiales</taxon>
        <taxon>Salicaceae</taxon>
        <taxon>Saliceae</taxon>
        <taxon>Populus</taxon>
    </lineage>
</organism>
<proteinExistence type="predicted"/>
<protein>
    <submittedName>
        <fullName evidence="1">Uncharacterized protein</fullName>
    </submittedName>
</protein>
<comment type="caution">
    <text evidence="1">The sequence shown here is derived from an EMBL/GenBank/DDBJ whole genome shotgun (WGS) entry which is preliminary data.</text>
</comment>
<keyword evidence="2" id="KW-1185">Reference proteome</keyword>
<evidence type="ECO:0000313" key="1">
    <source>
        <dbReference type="EMBL" id="KAJ6975606.1"/>
    </source>
</evidence>
<dbReference type="AlphaFoldDB" id="A0AAD6Q1M3"/>